<dbReference type="Proteomes" id="UP001059773">
    <property type="component" value="Chromosome"/>
</dbReference>
<dbReference type="EMBL" id="CP101914">
    <property type="protein sequence ID" value="UUI04404.1"/>
    <property type="molecule type" value="Genomic_DNA"/>
</dbReference>
<sequence length="318" mass="34402">MSLKYVMEIYELMDDIQVTGEKVKQYLEKISSNGDIEVHTIEGEKGKTDFISVKIPGKSGAFSGGEAPTLGIIGRLGGIGARPEMIGFVSDGDGALASMSIAAKLLDMSNKGDQLDGDVILTTHICPDAPTQPHDPVPFMGSPVGIQTMNQYEVTAEMDGILSIDTTKGNQIINHRGFAITPTIKEGYILKVSDDLLHIYTQSVGKLPVTMPVTTQDITPYGNNVYHINSILQPAVSTDKPVVGVAITTETAVAGCGTGASRVVEIEEVVRYCIEVAKFYGQSKCNFYDEKEFQHLETLYGKMTQLQTLGEEKEVTSK</sequence>
<reference evidence="1" key="1">
    <citation type="submission" date="2022-07" db="EMBL/GenBank/DDBJ databases">
        <title>FELIX.</title>
        <authorList>
            <person name="Wan K.H."/>
            <person name="Park S."/>
            <person name="Lawrence Q."/>
            <person name="Eichenberger J.P."/>
            <person name="Booth B.W."/>
            <person name="Piaggio A.J."/>
            <person name="Chandler J.C."/>
            <person name="Franklin A.B."/>
            <person name="Celniker S.E."/>
        </authorList>
    </citation>
    <scope>NUCLEOTIDE SEQUENCE</scope>
    <source>
        <strain evidence="1">QA-1986 374</strain>
    </source>
</reference>
<dbReference type="InterPro" id="IPR009561">
    <property type="entry name" value="DUF1177"/>
</dbReference>
<name>A0ABY5K0U7_9BACI</name>
<evidence type="ECO:0000313" key="2">
    <source>
        <dbReference type="Proteomes" id="UP001059773"/>
    </source>
</evidence>
<accession>A0ABY5K0U7</accession>
<gene>
    <name evidence="1" type="ORF">NP439_07045</name>
</gene>
<dbReference type="Pfam" id="PF06675">
    <property type="entry name" value="DUF1177"/>
    <property type="match status" value="1"/>
</dbReference>
<protein>
    <submittedName>
        <fullName evidence="1">DUF1177 domain-containing protein</fullName>
    </submittedName>
</protein>
<evidence type="ECO:0000313" key="1">
    <source>
        <dbReference type="EMBL" id="UUI04404.1"/>
    </source>
</evidence>
<organism evidence="1 2">
    <name type="scientific">Oceanobacillus jeddahense</name>
    <dbReference type="NCBI Taxonomy" id="1462527"/>
    <lineage>
        <taxon>Bacteria</taxon>
        <taxon>Bacillati</taxon>
        <taxon>Bacillota</taxon>
        <taxon>Bacilli</taxon>
        <taxon>Bacillales</taxon>
        <taxon>Bacillaceae</taxon>
        <taxon>Oceanobacillus</taxon>
    </lineage>
</organism>
<dbReference type="RefSeq" id="WP_256709314.1">
    <property type="nucleotide sequence ID" value="NZ_CP101914.1"/>
</dbReference>
<proteinExistence type="predicted"/>
<keyword evidence="2" id="KW-1185">Reference proteome</keyword>